<protein>
    <submittedName>
        <fullName evidence="1">Uncharacterized protein</fullName>
    </submittedName>
</protein>
<evidence type="ECO:0000313" key="2">
    <source>
        <dbReference type="Proteomes" id="UP000281657"/>
    </source>
</evidence>
<comment type="caution">
    <text evidence="1">The sequence shown here is derived from an EMBL/GenBank/DDBJ whole genome shotgun (WGS) entry which is preliminary data.</text>
</comment>
<name>A0A3R9IZP5_STRMT</name>
<proteinExistence type="predicted"/>
<organism evidence="1 2">
    <name type="scientific">Streptococcus mitis</name>
    <dbReference type="NCBI Taxonomy" id="28037"/>
    <lineage>
        <taxon>Bacteria</taxon>
        <taxon>Bacillati</taxon>
        <taxon>Bacillota</taxon>
        <taxon>Bacilli</taxon>
        <taxon>Lactobacillales</taxon>
        <taxon>Streptococcaceae</taxon>
        <taxon>Streptococcus</taxon>
        <taxon>Streptococcus mitis group</taxon>
    </lineage>
</organism>
<evidence type="ECO:0000313" key="1">
    <source>
        <dbReference type="EMBL" id="RSI94964.1"/>
    </source>
</evidence>
<sequence length="40" mass="4413">MSQLREKSFVTLKEDITSSSPFDKDLPMIFLGGIANMAGH</sequence>
<dbReference type="Proteomes" id="UP000281657">
    <property type="component" value="Unassembled WGS sequence"/>
</dbReference>
<accession>A0A3R9IZP5</accession>
<dbReference type="EMBL" id="RJNY01000029">
    <property type="protein sequence ID" value="RSI94964.1"/>
    <property type="molecule type" value="Genomic_DNA"/>
</dbReference>
<gene>
    <name evidence="1" type="ORF">D8847_09460</name>
</gene>
<dbReference type="AlphaFoldDB" id="A0A3R9IZP5"/>
<reference evidence="1 2" key="1">
    <citation type="submission" date="2018-11" db="EMBL/GenBank/DDBJ databases">
        <title>Species Designations Belie Phenotypic and Genotypic Heterogeneity in Oral Streptococci.</title>
        <authorList>
            <person name="Velsko I."/>
        </authorList>
    </citation>
    <scope>NUCLEOTIDE SEQUENCE [LARGE SCALE GENOMIC DNA]</scope>
    <source>
        <strain evidence="1 2">BCC60</strain>
    </source>
</reference>
<dbReference type="RefSeq" id="WP_260467783.1">
    <property type="nucleotide sequence ID" value="NZ_RJNY01000029.1"/>
</dbReference>